<dbReference type="SUPFAM" id="SSF56219">
    <property type="entry name" value="DNase I-like"/>
    <property type="match status" value="1"/>
</dbReference>
<evidence type="ECO:0008006" key="3">
    <source>
        <dbReference type="Google" id="ProtNLM"/>
    </source>
</evidence>
<evidence type="ECO:0000313" key="1">
    <source>
        <dbReference type="EMBL" id="KAK4872875.1"/>
    </source>
</evidence>
<accession>A0AAN7NV23</accession>
<protein>
    <recommendedName>
        <fullName evidence="3">Endonuclease/exonuclease/phosphatase domain-containing protein</fullName>
    </recommendedName>
</protein>
<sequence length="166" mass="19113">METTARKRKNEFEHVTVATANVQGLNREGAVKQLITVAKEYNLDFLAIQESNIKGRNVMLLDSYQEMEGGSKQIVTERIKGKYRKFSLLNVHAPTEVSEETKKLEFYEKVEEMYNAIPNFDVKIRLGDMNAKIRREEKNIPIAGKESLRKLTNDYGQKLIQFAANK</sequence>
<dbReference type="Gene3D" id="3.60.10.10">
    <property type="entry name" value="Endonuclease/exonuclease/phosphatase"/>
    <property type="match status" value="1"/>
</dbReference>
<gene>
    <name evidence="1" type="ORF">RN001_014904</name>
</gene>
<dbReference type="EMBL" id="JARPUR010000007">
    <property type="protein sequence ID" value="KAK4872875.1"/>
    <property type="molecule type" value="Genomic_DNA"/>
</dbReference>
<dbReference type="Proteomes" id="UP001353858">
    <property type="component" value="Unassembled WGS sequence"/>
</dbReference>
<dbReference type="AlphaFoldDB" id="A0AAN7NV23"/>
<dbReference type="InterPro" id="IPR036691">
    <property type="entry name" value="Endo/exonu/phosph_ase_sf"/>
</dbReference>
<proteinExistence type="predicted"/>
<evidence type="ECO:0000313" key="2">
    <source>
        <dbReference type="Proteomes" id="UP001353858"/>
    </source>
</evidence>
<keyword evidence="2" id="KW-1185">Reference proteome</keyword>
<comment type="caution">
    <text evidence="1">The sequence shown here is derived from an EMBL/GenBank/DDBJ whole genome shotgun (WGS) entry which is preliminary data.</text>
</comment>
<name>A0AAN7NV23_9COLE</name>
<organism evidence="1 2">
    <name type="scientific">Aquatica leii</name>
    <dbReference type="NCBI Taxonomy" id="1421715"/>
    <lineage>
        <taxon>Eukaryota</taxon>
        <taxon>Metazoa</taxon>
        <taxon>Ecdysozoa</taxon>
        <taxon>Arthropoda</taxon>
        <taxon>Hexapoda</taxon>
        <taxon>Insecta</taxon>
        <taxon>Pterygota</taxon>
        <taxon>Neoptera</taxon>
        <taxon>Endopterygota</taxon>
        <taxon>Coleoptera</taxon>
        <taxon>Polyphaga</taxon>
        <taxon>Elateriformia</taxon>
        <taxon>Elateroidea</taxon>
        <taxon>Lampyridae</taxon>
        <taxon>Luciolinae</taxon>
        <taxon>Aquatica</taxon>
    </lineage>
</organism>
<reference evidence="2" key="1">
    <citation type="submission" date="2023-01" db="EMBL/GenBank/DDBJ databases">
        <title>Key to firefly adult light organ development and bioluminescence: homeobox transcription factors regulate luciferase expression and transportation to peroxisome.</title>
        <authorList>
            <person name="Fu X."/>
        </authorList>
    </citation>
    <scope>NUCLEOTIDE SEQUENCE [LARGE SCALE GENOMIC DNA]</scope>
</reference>